<dbReference type="RefSeq" id="YP_009397785.1">
    <property type="nucleotide sequence ID" value="NC_035289.1"/>
</dbReference>
<feature type="transmembrane region" description="Helical" evidence="1">
    <location>
        <begin position="226"/>
        <end position="245"/>
    </location>
</feature>
<dbReference type="GO" id="GO:0005548">
    <property type="term" value="F:phospholipid transporter activity"/>
    <property type="evidence" value="ECO:0007669"/>
    <property type="project" value="TreeGrafter"/>
</dbReference>
<sequence length="255" mass="28834">MYKFFQKFFLFIKILNYIFKLSLFINFKFYGVFEQISIVGPGSVFITMITSFFIGLVFSIQIVKEFFYLNAVHLVGSILAISFIRELSPILTSIILIGKIGSYFTAELATMIMTEQIDALYIIGINPISHLILPRVIAVLLMLPMLNIFSIFISLISSSFVCYILFNIHPQFFLISAISSCSFLDIIKSSFKTFIFGFFISFISCIWGITSIGGAKGVGLSTTSSVVTSLFCVFMLDFILSYYMFNNLDGLFQNL</sequence>
<keyword evidence="1" id="KW-0812">Transmembrane</keyword>
<keyword evidence="1" id="KW-1133">Transmembrane helix</keyword>
<feature type="transmembrane region" description="Helical" evidence="1">
    <location>
        <begin position="66"/>
        <end position="84"/>
    </location>
</feature>
<keyword evidence="2" id="KW-0934">Plastid</keyword>
<dbReference type="Pfam" id="PF02405">
    <property type="entry name" value="MlaE"/>
    <property type="match status" value="1"/>
</dbReference>
<dbReference type="GeneID" id="33360207"/>
<name>A0A1Z1MMJ2_9FLOR</name>
<dbReference type="AlphaFoldDB" id="A0A1Z1MMJ2"/>
<evidence type="ECO:0008006" key="3">
    <source>
        <dbReference type="Google" id="ProtNLM"/>
    </source>
</evidence>
<feature type="transmembrane region" description="Helical" evidence="1">
    <location>
        <begin position="36"/>
        <end position="59"/>
    </location>
</feature>
<dbReference type="InterPro" id="IPR030802">
    <property type="entry name" value="Permease_MalE"/>
</dbReference>
<evidence type="ECO:0000256" key="1">
    <source>
        <dbReference type="SAM" id="Phobius"/>
    </source>
</evidence>
<feature type="transmembrane region" description="Helical" evidence="1">
    <location>
        <begin position="9"/>
        <end position="30"/>
    </location>
</feature>
<dbReference type="EMBL" id="MF101445">
    <property type="protein sequence ID" value="ARW66971.1"/>
    <property type="molecule type" value="Genomic_DNA"/>
</dbReference>
<reference evidence="2" key="1">
    <citation type="journal article" date="2017" name="J. Phycol.">
        <title>Analysis of chloroplast genomes and a supermatrix inform reclassification of the Rhodomelaceae (Rhodophyta).</title>
        <authorList>
            <person name="Diaz-Tapia P."/>
            <person name="Maggs C.A."/>
            <person name="West J.A."/>
            <person name="Verbruggen H."/>
        </authorList>
    </citation>
    <scope>NUCLEOTIDE SEQUENCE</scope>
    <source>
        <strain evidence="2">PD1151</strain>
    </source>
</reference>
<dbReference type="GO" id="GO:0043190">
    <property type="term" value="C:ATP-binding cassette (ABC) transporter complex"/>
    <property type="evidence" value="ECO:0007669"/>
    <property type="project" value="InterPro"/>
</dbReference>
<protein>
    <recommendedName>
        <fullName evidence="3">ABC transporter permease</fullName>
    </recommendedName>
</protein>
<accession>A0A1Z1MMJ2</accession>
<evidence type="ECO:0000313" key="2">
    <source>
        <dbReference type="EMBL" id="ARW66971.1"/>
    </source>
</evidence>
<dbReference type="PANTHER" id="PTHR30188:SF4">
    <property type="entry name" value="PROTEIN TRIGALACTOSYLDIACYLGLYCEROL 1, CHLOROPLASTIC"/>
    <property type="match status" value="1"/>
</dbReference>
<feature type="transmembrane region" description="Helical" evidence="1">
    <location>
        <begin position="194"/>
        <end position="214"/>
    </location>
</feature>
<keyword evidence="1" id="KW-0472">Membrane</keyword>
<feature type="transmembrane region" description="Helical" evidence="1">
    <location>
        <begin position="90"/>
        <end position="112"/>
    </location>
</feature>
<gene>
    <name evidence="2" type="primary">ycf63</name>
</gene>
<dbReference type="PANTHER" id="PTHR30188">
    <property type="entry name" value="ABC TRANSPORTER PERMEASE PROTEIN-RELATED"/>
    <property type="match status" value="1"/>
</dbReference>
<geneLocation type="chloroplast" evidence="2"/>
<proteinExistence type="predicted"/>
<organism evidence="2">
    <name type="scientific">Sonderella linearis</name>
    <dbReference type="NCBI Taxonomy" id="110477"/>
    <lineage>
        <taxon>Eukaryota</taxon>
        <taxon>Rhodophyta</taxon>
        <taxon>Florideophyceae</taxon>
        <taxon>Rhodymeniophycidae</taxon>
        <taxon>Ceramiales</taxon>
        <taxon>Rhodomelaceae</taxon>
        <taxon>Sonderella</taxon>
    </lineage>
</organism>
<keyword evidence="2" id="KW-0150">Chloroplast</keyword>